<comment type="similarity">
    <text evidence="1">Belongs to the CpsD/CapB family.</text>
</comment>
<dbReference type="InterPro" id="IPR027417">
    <property type="entry name" value="P-loop_NTPase"/>
</dbReference>
<keyword evidence="9" id="KW-0472">Membrane</keyword>
<evidence type="ECO:0000256" key="6">
    <source>
        <dbReference type="ARBA" id="ARBA00022840"/>
    </source>
</evidence>
<proteinExistence type="inferred from homology"/>
<dbReference type="EMBL" id="JAUOTP010000006">
    <property type="protein sequence ID" value="MDO6415546.1"/>
    <property type="molecule type" value="Genomic_DNA"/>
</dbReference>
<accession>A0ABT8YB33</accession>
<keyword evidence="6" id="KW-0067">ATP-binding</keyword>
<dbReference type="PANTHER" id="PTHR32309">
    <property type="entry name" value="TYROSINE-PROTEIN KINASE"/>
    <property type="match status" value="1"/>
</dbReference>
<dbReference type="Gene3D" id="3.40.50.300">
    <property type="entry name" value="P-loop containing nucleotide triphosphate hydrolases"/>
    <property type="match status" value="1"/>
</dbReference>
<evidence type="ECO:0000256" key="9">
    <source>
        <dbReference type="SAM" id="Phobius"/>
    </source>
</evidence>
<sequence length="465" mass="49158">MVRAEPGRRIAMPALVSPLGVHMAWVIASALGAAILILGLYVTFATRYTATAQIAFDARRSAVQAAQIDDYLFAPDRIATIADRLHLVAPGGDDWLPARVGALARQRAVERLRKGFRVEQTDLTNVFLLRYSDGARRRVAPIADAFAAAIVRADALPPGGHARLIARATDPTAPDGSLILPIALVALGAAAAAGTALTLCETLQKGPRSPAAAEKALGLPVVAMIPAVRDVAAGARAALTEMPVTAPQSDYARGFRRLLAAHPSGRIIAVCSALAGEGKSTFAISLARTAALAGRRVALIDCDGRIRAASAALDVVGRPGLVQVMDEALPLDDALIADPRSPLMILAHSRDAAVKSFWSREAMAGLREVTQALARSFDLVVIDTPPLLALVEARDIASVADEALLIARWRRTPFGALRHARDILAAKSVRASLVLSFVRLAAPDREPIVPSAQRRRRPGHQLVLS</sequence>
<evidence type="ECO:0000256" key="4">
    <source>
        <dbReference type="ARBA" id="ARBA00022741"/>
    </source>
</evidence>
<keyword evidence="3 11" id="KW-0808">Transferase</keyword>
<dbReference type="PANTHER" id="PTHR32309:SF13">
    <property type="entry name" value="FERRIC ENTEROBACTIN TRANSPORT PROTEIN FEPE"/>
    <property type="match status" value="1"/>
</dbReference>
<evidence type="ECO:0000313" key="12">
    <source>
        <dbReference type="Proteomes" id="UP001169764"/>
    </source>
</evidence>
<evidence type="ECO:0000256" key="7">
    <source>
        <dbReference type="ARBA" id="ARBA00023137"/>
    </source>
</evidence>
<organism evidence="11 12">
    <name type="scientific">Sphingomonas natans</name>
    <dbReference type="NCBI Taxonomy" id="3063330"/>
    <lineage>
        <taxon>Bacteria</taxon>
        <taxon>Pseudomonadati</taxon>
        <taxon>Pseudomonadota</taxon>
        <taxon>Alphaproteobacteria</taxon>
        <taxon>Sphingomonadales</taxon>
        <taxon>Sphingomonadaceae</taxon>
        <taxon>Sphingomonas</taxon>
    </lineage>
</organism>
<evidence type="ECO:0000259" key="10">
    <source>
        <dbReference type="Pfam" id="PF13614"/>
    </source>
</evidence>
<evidence type="ECO:0000256" key="2">
    <source>
        <dbReference type="ARBA" id="ARBA00011903"/>
    </source>
</evidence>
<dbReference type="InterPro" id="IPR005702">
    <property type="entry name" value="Wzc-like_C"/>
</dbReference>
<dbReference type="RefSeq" id="WP_303543633.1">
    <property type="nucleotide sequence ID" value="NZ_JAUOTP010000006.1"/>
</dbReference>
<comment type="caution">
    <text evidence="11">The sequence shown here is derived from an EMBL/GenBank/DDBJ whole genome shotgun (WGS) entry which is preliminary data.</text>
</comment>
<keyword evidence="9" id="KW-0812">Transmembrane</keyword>
<dbReference type="Pfam" id="PF13614">
    <property type="entry name" value="AAA_31"/>
    <property type="match status" value="1"/>
</dbReference>
<dbReference type="CDD" id="cd05387">
    <property type="entry name" value="BY-kinase"/>
    <property type="match status" value="1"/>
</dbReference>
<evidence type="ECO:0000313" key="11">
    <source>
        <dbReference type="EMBL" id="MDO6415546.1"/>
    </source>
</evidence>
<protein>
    <recommendedName>
        <fullName evidence="2">non-specific protein-tyrosine kinase</fullName>
        <ecNumber evidence="2">2.7.10.2</ecNumber>
    </recommendedName>
</protein>
<dbReference type="InterPro" id="IPR025669">
    <property type="entry name" value="AAA_dom"/>
</dbReference>
<dbReference type="EC" id="2.7.10.2" evidence="2"/>
<reference evidence="11" key="1">
    <citation type="submission" date="2023-07" db="EMBL/GenBank/DDBJ databases">
        <authorList>
            <person name="Kim M."/>
        </authorList>
    </citation>
    <scope>NUCLEOTIDE SEQUENCE</scope>
    <source>
        <strain evidence="11">BIUV-7</strain>
    </source>
</reference>
<dbReference type="Proteomes" id="UP001169764">
    <property type="component" value="Unassembled WGS sequence"/>
</dbReference>
<keyword evidence="4" id="KW-0547">Nucleotide-binding</keyword>
<comment type="catalytic activity">
    <reaction evidence="8">
        <text>L-tyrosyl-[protein] + ATP = O-phospho-L-tyrosyl-[protein] + ADP + H(+)</text>
        <dbReference type="Rhea" id="RHEA:10596"/>
        <dbReference type="Rhea" id="RHEA-COMP:10136"/>
        <dbReference type="Rhea" id="RHEA-COMP:20101"/>
        <dbReference type="ChEBI" id="CHEBI:15378"/>
        <dbReference type="ChEBI" id="CHEBI:30616"/>
        <dbReference type="ChEBI" id="CHEBI:46858"/>
        <dbReference type="ChEBI" id="CHEBI:61978"/>
        <dbReference type="ChEBI" id="CHEBI:456216"/>
        <dbReference type="EC" id="2.7.10.2"/>
    </reaction>
</comment>
<dbReference type="SUPFAM" id="SSF52540">
    <property type="entry name" value="P-loop containing nucleoside triphosphate hydrolases"/>
    <property type="match status" value="1"/>
</dbReference>
<evidence type="ECO:0000256" key="8">
    <source>
        <dbReference type="ARBA" id="ARBA00051245"/>
    </source>
</evidence>
<feature type="transmembrane region" description="Helical" evidence="9">
    <location>
        <begin position="178"/>
        <end position="199"/>
    </location>
</feature>
<dbReference type="GO" id="GO:0004715">
    <property type="term" value="F:non-membrane spanning protein tyrosine kinase activity"/>
    <property type="evidence" value="ECO:0007669"/>
    <property type="project" value="UniProtKB-EC"/>
</dbReference>
<keyword evidence="9" id="KW-1133">Transmembrane helix</keyword>
<evidence type="ECO:0000256" key="5">
    <source>
        <dbReference type="ARBA" id="ARBA00022777"/>
    </source>
</evidence>
<keyword evidence="5 11" id="KW-0418">Kinase</keyword>
<keyword evidence="7" id="KW-0829">Tyrosine-protein kinase</keyword>
<evidence type="ECO:0000256" key="1">
    <source>
        <dbReference type="ARBA" id="ARBA00007316"/>
    </source>
</evidence>
<evidence type="ECO:0000256" key="3">
    <source>
        <dbReference type="ARBA" id="ARBA00022679"/>
    </source>
</evidence>
<feature type="transmembrane region" description="Helical" evidence="9">
    <location>
        <begin position="22"/>
        <end position="44"/>
    </location>
</feature>
<feature type="domain" description="AAA" evidence="10">
    <location>
        <begin position="266"/>
        <end position="402"/>
    </location>
</feature>
<dbReference type="InterPro" id="IPR050445">
    <property type="entry name" value="Bact_polysacc_biosynth/exp"/>
</dbReference>
<name>A0ABT8YB33_9SPHN</name>
<gene>
    <name evidence="11" type="ORF">Q4F19_14245</name>
</gene>
<keyword evidence="12" id="KW-1185">Reference proteome</keyword>